<dbReference type="STRING" id="6336.A0A0V0RSA7"/>
<organism evidence="1 2">
    <name type="scientific">Trichinella nelsoni</name>
    <dbReference type="NCBI Taxonomy" id="6336"/>
    <lineage>
        <taxon>Eukaryota</taxon>
        <taxon>Metazoa</taxon>
        <taxon>Ecdysozoa</taxon>
        <taxon>Nematoda</taxon>
        <taxon>Enoplea</taxon>
        <taxon>Dorylaimia</taxon>
        <taxon>Trichinellida</taxon>
        <taxon>Trichinellidae</taxon>
        <taxon>Trichinella</taxon>
    </lineage>
</organism>
<gene>
    <name evidence="1" type="ORF">T07_6944</name>
</gene>
<protein>
    <recommendedName>
        <fullName evidence="3">Retrovirus-related Pol polyprotein from transposon</fullName>
    </recommendedName>
</protein>
<dbReference type="OrthoDB" id="9950135at2759"/>
<name>A0A0V0RSA7_9BILA</name>
<proteinExistence type="predicted"/>
<evidence type="ECO:0000313" key="1">
    <source>
        <dbReference type="EMBL" id="KRX17363.1"/>
    </source>
</evidence>
<dbReference type="AlphaFoldDB" id="A0A0V0RSA7"/>
<evidence type="ECO:0008006" key="3">
    <source>
        <dbReference type="Google" id="ProtNLM"/>
    </source>
</evidence>
<sequence>MAYLGHIISEKGITTHQSKTCALRERPTTQSCGSSWGWRHTTKAGILLQVRQRLANTAAPLHRLLETGSEWDWSEV</sequence>
<accession>A0A0V0RSA7</accession>
<keyword evidence="2" id="KW-1185">Reference proteome</keyword>
<reference evidence="1 2" key="1">
    <citation type="submission" date="2015-01" db="EMBL/GenBank/DDBJ databases">
        <title>Evolution of Trichinella species and genotypes.</title>
        <authorList>
            <person name="Korhonen P.K."/>
            <person name="Edoardo P."/>
            <person name="Giuseppe L.R."/>
            <person name="Gasser R.B."/>
        </authorList>
    </citation>
    <scope>NUCLEOTIDE SEQUENCE [LARGE SCALE GENOMIC DNA]</scope>
    <source>
        <strain evidence="1">ISS37</strain>
    </source>
</reference>
<comment type="caution">
    <text evidence="1">The sequence shown here is derived from an EMBL/GenBank/DDBJ whole genome shotgun (WGS) entry which is preliminary data.</text>
</comment>
<dbReference type="EMBL" id="JYDL01000089">
    <property type="protein sequence ID" value="KRX17363.1"/>
    <property type="molecule type" value="Genomic_DNA"/>
</dbReference>
<dbReference type="Proteomes" id="UP000054630">
    <property type="component" value="Unassembled WGS sequence"/>
</dbReference>
<evidence type="ECO:0000313" key="2">
    <source>
        <dbReference type="Proteomes" id="UP000054630"/>
    </source>
</evidence>